<proteinExistence type="predicted"/>
<protein>
    <recommendedName>
        <fullName evidence="5">Tissue inhibitor of metalloproteinase</fullName>
    </recommendedName>
</protein>
<keyword evidence="2" id="KW-0732">Signal</keyword>
<dbReference type="InterPro" id="IPR008993">
    <property type="entry name" value="TIMP-like_OB-fold"/>
</dbReference>
<dbReference type="RefSeq" id="WP_137246539.1">
    <property type="nucleotide sequence ID" value="NZ_SZQA01000006.1"/>
</dbReference>
<feature type="chain" id="PRO_5020409531" description="Tissue inhibitor of metalloproteinase" evidence="2">
    <location>
        <begin position="26"/>
        <end position="201"/>
    </location>
</feature>
<dbReference type="SUPFAM" id="SSF50242">
    <property type="entry name" value="TIMP-like"/>
    <property type="match status" value="1"/>
</dbReference>
<sequence length="201" mass="21033">MLRRILIVLALLTGGLVLGNAPAHACSCAPLTSAERMEHAAVVFTGTVTRLDAPFEPFSPDVPNVFTFHVDHAYKGAPTAALEVASHTQGPACGMRFEPGSRWLIFARSENGELESGLCSGNVPIAKGGKPLTANDLPTGESAALIAALGPARQVAVSPPEPAVVSRRLPPVLVIGVIGVAGLIALVSWGTFRRSRSRRTR</sequence>
<organism evidence="3 4">
    <name type="scientific">Herbidospora galbida</name>
    <dbReference type="NCBI Taxonomy" id="2575442"/>
    <lineage>
        <taxon>Bacteria</taxon>
        <taxon>Bacillati</taxon>
        <taxon>Actinomycetota</taxon>
        <taxon>Actinomycetes</taxon>
        <taxon>Streptosporangiales</taxon>
        <taxon>Streptosporangiaceae</taxon>
        <taxon>Herbidospora</taxon>
    </lineage>
</organism>
<reference evidence="3 4" key="1">
    <citation type="submission" date="2019-04" db="EMBL/GenBank/DDBJ databases">
        <title>Herbidospora sp. NEAU-GS14.nov., a novel actinomycete isolated from soil.</title>
        <authorList>
            <person name="Han L."/>
        </authorList>
    </citation>
    <scope>NUCLEOTIDE SEQUENCE [LARGE SCALE GENOMIC DNA]</scope>
    <source>
        <strain evidence="3 4">NEAU-GS14</strain>
    </source>
</reference>
<keyword evidence="4" id="KW-1185">Reference proteome</keyword>
<evidence type="ECO:0000313" key="4">
    <source>
        <dbReference type="Proteomes" id="UP000308705"/>
    </source>
</evidence>
<evidence type="ECO:0008006" key="5">
    <source>
        <dbReference type="Google" id="ProtNLM"/>
    </source>
</evidence>
<evidence type="ECO:0000313" key="3">
    <source>
        <dbReference type="EMBL" id="TKK89481.1"/>
    </source>
</evidence>
<evidence type="ECO:0000256" key="1">
    <source>
        <dbReference type="SAM" id="Phobius"/>
    </source>
</evidence>
<dbReference type="AlphaFoldDB" id="A0A4U3MJF0"/>
<accession>A0A4U3MJF0</accession>
<feature type="signal peptide" evidence="2">
    <location>
        <begin position="1"/>
        <end position="25"/>
    </location>
</feature>
<gene>
    <name evidence="3" type="ORF">FDA94_08785</name>
</gene>
<feature type="transmembrane region" description="Helical" evidence="1">
    <location>
        <begin position="172"/>
        <end position="192"/>
    </location>
</feature>
<dbReference type="EMBL" id="SZQA01000006">
    <property type="protein sequence ID" value="TKK89481.1"/>
    <property type="molecule type" value="Genomic_DNA"/>
</dbReference>
<dbReference type="OrthoDB" id="5195572at2"/>
<keyword evidence="1" id="KW-0812">Transmembrane</keyword>
<keyword evidence="1" id="KW-1133">Transmembrane helix</keyword>
<name>A0A4U3MJF0_9ACTN</name>
<keyword evidence="1" id="KW-0472">Membrane</keyword>
<dbReference type="Proteomes" id="UP000308705">
    <property type="component" value="Unassembled WGS sequence"/>
</dbReference>
<evidence type="ECO:0000256" key="2">
    <source>
        <dbReference type="SAM" id="SignalP"/>
    </source>
</evidence>
<comment type="caution">
    <text evidence="3">The sequence shown here is derived from an EMBL/GenBank/DDBJ whole genome shotgun (WGS) entry which is preliminary data.</text>
</comment>
<dbReference type="Gene3D" id="2.40.50.120">
    <property type="match status" value="1"/>
</dbReference>